<accession>A0A7K0HNM7</accession>
<dbReference type="EMBL" id="WKMC01000011">
    <property type="protein sequence ID" value="MRZ51457.1"/>
    <property type="molecule type" value="Genomic_DNA"/>
</dbReference>
<keyword evidence="2" id="KW-0808">Transferase</keyword>
<dbReference type="Pfam" id="PF00535">
    <property type="entry name" value="Glycos_transf_2"/>
    <property type="match status" value="1"/>
</dbReference>
<dbReference type="GO" id="GO:0016740">
    <property type="term" value="F:transferase activity"/>
    <property type="evidence" value="ECO:0007669"/>
    <property type="project" value="UniProtKB-KW"/>
</dbReference>
<organism evidence="2 3">
    <name type="scientific">Parabacteroides distasonis</name>
    <dbReference type="NCBI Taxonomy" id="823"/>
    <lineage>
        <taxon>Bacteria</taxon>
        <taxon>Pseudomonadati</taxon>
        <taxon>Bacteroidota</taxon>
        <taxon>Bacteroidia</taxon>
        <taxon>Bacteroidales</taxon>
        <taxon>Tannerellaceae</taxon>
        <taxon>Parabacteroides</taxon>
    </lineage>
</organism>
<comment type="caution">
    <text evidence="2">The sequence shown here is derived from an EMBL/GenBank/DDBJ whole genome shotgun (WGS) entry which is preliminary data.</text>
</comment>
<dbReference type="PANTHER" id="PTHR43685:SF11">
    <property type="entry name" value="GLYCOSYLTRANSFERASE TAGX-RELATED"/>
    <property type="match status" value="1"/>
</dbReference>
<evidence type="ECO:0000313" key="3">
    <source>
        <dbReference type="Proteomes" id="UP000441358"/>
    </source>
</evidence>
<dbReference type="InterPro" id="IPR001173">
    <property type="entry name" value="Glyco_trans_2-like"/>
</dbReference>
<proteinExistence type="predicted"/>
<feature type="domain" description="Glycosyltransferase 2-like" evidence="1">
    <location>
        <begin position="15"/>
        <end position="142"/>
    </location>
</feature>
<dbReference type="Proteomes" id="UP000441358">
    <property type="component" value="Unassembled WGS sequence"/>
</dbReference>
<gene>
    <name evidence="2" type="ORF">GKD66_14730</name>
</gene>
<name>A0A7K0HNM7_PARDI</name>
<dbReference type="InterPro" id="IPR029044">
    <property type="entry name" value="Nucleotide-diphossugar_trans"/>
</dbReference>
<evidence type="ECO:0000259" key="1">
    <source>
        <dbReference type="Pfam" id="PF00535"/>
    </source>
</evidence>
<dbReference type="Gene3D" id="3.90.550.10">
    <property type="entry name" value="Spore Coat Polysaccharide Biosynthesis Protein SpsA, Chain A"/>
    <property type="match status" value="1"/>
</dbReference>
<dbReference type="AlphaFoldDB" id="A0A7K0HNM7"/>
<dbReference type="PANTHER" id="PTHR43685">
    <property type="entry name" value="GLYCOSYLTRANSFERASE"/>
    <property type="match status" value="1"/>
</dbReference>
<protein>
    <submittedName>
        <fullName evidence="2">Glycosyltransferase</fullName>
    </submittedName>
</protein>
<sequence>MINRQDAMTDGRTISVVMCTYNGAKFVAEQIESIIGQTYPIYELIIQDDHSTDGTWEVLQGYQRKYPFIKVYMNESGKGVNRNFFSAFYRATGDFIAISDQDDIWEPRKLEWQVEAIGDAWLCAGMTRPFSDTNGVKTFFDERVANRCLERTIYCSMIAGHTMLFKRALLDKIPDWAYWSDYFLYDHFLQIVVESYEKLVYLDRVLVNQRRHLQAVTYSEPMNYAKTPMNMLDYLCRTFAYYRHPKVREGMDAYFSKLYELLSAIPADTISRTNALCLAFYQSKHSVQARMRLAMLCVRLRNKIFYSTEKDKSFSVE</sequence>
<dbReference type="RefSeq" id="WP_154396607.1">
    <property type="nucleotide sequence ID" value="NZ_JBDGCR010000007.1"/>
</dbReference>
<dbReference type="InterPro" id="IPR050834">
    <property type="entry name" value="Glycosyltransf_2"/>
</dbReference>
<evidence type="ECO:0000313" key="2">
    <source>
        <dbReference type="EMBL" id="MRZ51457.1"/>
    </source>
</evidence>
<dbReference type="SUPFAM" id="SSF53448">
    <property type="entry name" value="Nucleotide-diphospho-sugar transferases"/>
    <property type="match status" value="1"/>
</dbReference>
<reference evidence="2 3" key="1">
    <citation type="journal article" date="2019" name="Nat. Med.">
        <title>A library of human gut bacterial isolates paired with longitudinal multiomics data enables mechanistic microbiome research.</title>
        <authorList>
            <person name="Poyet M."/>
            <person name="Groussin M."/>
            <person name="Gibbons S.M."/>
            <person name="Avila-Pacheco J."/>
            <person name="Jiang X."/>
            <person name="Kearney S.M."/>
            <person name="Perrotta A.R."/>
            <person name="Berdy B."/>
            <person name="Zhao S."/>
            <person name="Lieberman T.D."/>
            <person name="Swanson P.K."/>
            <person name="Smith M."/>
            <person name="Roesemann S."/>
            <person name="Alexander J.E."/>
            <person name="Rich S.A."/>
            <person name="Livny J."/>
            <person name="Vlamakis H."/>
            <person name="Clish C."/>
            <person name="Bullock K."/>
            <person name="Deik A."/>
            <person name="Scott J."/>
            <person name="Pierce K.A."/>
            <person name="Xavier R.J."/>
            <person name="Alm E.J."/>
        </authorList>
    </citation>
    <scope>NUCLEOTIDE SEQUENCE [LARGE SCALE GENOMIC DNA]</scope>
    <source>
        <strain evidence="2 3">BIOML-A32</strain>
    </source>
</reference>